<gene>
    <name evidence="2" type="ORF">B296_00057700</name>
</gene>
<name>A0A426XQ66_ENSVE</name>
<reference evidence="2 3" key="1">
    <citation type="journal article" date="2014" name="Agronomy (Basel)">
        <title>A Draft Genome Sequence for Ensete ventricosum, the Drought-Tolerant Tree Against Hunger.</title>
        <authorList>
            <person name="Harrison J."/>
            <person name="Moore K.A."/>
            <person name="Paszkiewicz K."/>
            <person name="Jones T."/>
            <person name="Grant M."/>
            <person name="Ambacheew D."/>
            <person name="Muzemil S."/>
            <person name="Studholme D.J."/>
        </authorList>
    </citation>
    <scope>NUCLEOTIDE SEQUENCE [LARGE SCALE GENOMIC DNA]</scope>
</reference>
<accession>A0A426XQ66</accession>
<dbReference type="EMBL" id="AMZH03018436">
    <property type="protein sequence ID" value="RRT41618.1"/>
    <property type="molecule type" value="Genomic_DNA"/>
</dbReference>
<feature type="region of interest" description="Disordered" evidence="1">
    <location>
        <begin position="41"/>
        <end position="69"/>
    </location>
</feature>
<protein>
    <submittedName>
        <fullName evidence="2">Uncharacterized protein</fullName>
    </submittedName>
</protein>
<organism evidence="2 3">
    <name type="scientific">Ensete ventricosum</name>
    <name type="common">Abyssinian banana</name>
    <name type="synonym">Musa ensete</name>
    <dbReference type="NCBI Taxonomy" id="4639"/>
    <lineage>
        <taxon>Eukaryota</taxon>
        <taxon>Viridiplantae</taxon>
        <taxon>Streptophyta</taxon>
        <taxon>Embryophyta</taxon>
        <taxon>Tracheophyta</taxon>
        <taxon>Spermatophyta</taxon>
        <taxon>Magnoliopsida</taxon>
        <taxon>Liliopsida</taxon>
        <taxon>Zingiberales</taxon>
        <taxon>Musaceae</taxon>
        <taxon>Ensete</taxon>
    </lineage>
</organism>
<dbReference type="Proteomes" id="UP000287651">
    <property type="component" value="Unassembled WGS sequence"/>
</dbReference>
<feature type="compositionally biased region" description="Basic and acidic residues" evidence="1">
    <location>
        <begin position="56"/>
        <end position="66"/>
    </location>
</feature>
<evidence type="ECO:0000256" key="1">
    <source>
        <dbReference type="SAM" id="MobiDB-lite"/>
    </source>
</evidence>
<feature type="compositionally biased region" description="Polar residues" evidence="1">
    <location>
        <begin position="41"/>
        <end position="52"/>
    </location>
</feature>
<comment type="caution">
    <text evidence="2">The sequence shown here is derived from an EMBL/GenBank/DDBJ whole genome shotgun (WGS) entry which is preliminary data.</text>
</comment>
<sequence length="361" mass="40678">MWYSRLKPSSISLFDLLTKEFELNFLASDRLRPTIASLLGLTQGSESPSPNSLRRPLLDDHRRPARDSLPLLKGPIEKQIDVIIDEPTSRADNSSTRKAYVRSMVEKRLRHNRDPEITFGAGNEEYPGHDDALKLGLTDKDLVSMTSALIGFTGRGEELALYNVIPLEAERGPTNYQKIGDAKPVYLPSRGHPSVKKDTLACLLLSIKIDERLHTDTLRRTEAHLLAFIYKKATTKLYNRRVLPRQILIGDLVSRKTEVNDMTRVGKKFSSLIELILGVAQLQRLSSVRRFFKLSLIVLNERLGLRRPLLGHDNRVRTQAGFQLLDLLVKPISLIVHGADDPTNVVHSVDQGHVIVLALQR</sequence>
<dbReference type="AlphaFoldDB" id="A0A426XQ66"/>
<evidence type="ECO:0000313" key="2">
    <source>
        <dbReference type="EMBL" id="RRT41618.1"/>
    </source>
</evidence>
<evidence type="ECO:0000313" key="3">
    <source>
        <dbReference type="Proteomes" id="UP000287651"/>
    </source>
</evidence>
<proteinExistence type="predicted"/>